<protein>
    <submittedName>
        <fullName evidence="1">Uncharacterized protein</fullName>
    </submittedName>
</protein>
<gene>
    <name evidence="1" type="ORF">F9K24_00715</name>
</gene>
<dbReference type="AlphaFoldDB" id="A0A833H4M8"/>
<dbReference type="Proteomes" id="UP000460298">
    <property type="component" value="Unassembled WGS sequence"/>
</dbReference>
<proteinExistence type="predicted"/>
<reference evidence="1 2" key="1">
    <citation type="submission" date="2019-10" db="EMBL/GenBank/DDBJ databases">
        <title>Extracellular Electron Transfer in a Candidatus Methanoperedens spp. Enrichment Culture.</title>
        <authorList>
            <person name="Berger S."/>
            <person name="Rangel Shaw D."/>
            <person name="Berben T."/>
            <person name="In 'T Zandt M."/>
            <person name="Frank J."/>
            <person name="Reimann J."/>
            <person name="Jetten M.S.M."/>
            <person name="Welte C.U."/>
        </authorList>
    </citation>
    <scope>NUCLEOTIDE SEQUENCE [LARGE SCALE GENOMIC DNA]</scope>
    <source>
        <strain evidence="1">SB12</strain>
    </source>
</reference>
<sequence>MSGLIWGQSFEVKDRQLQKSIISSMNHSRREICKFLAEFAVHIEYTNSEKVSVLVGRGCMKVNGETFVLFENLAERLAGIAPASNGSKRDPKRLWPAIQWKGNG</sequence>
<accession>A0A833H4M8</accession>
<evidence type="ECO:0000313" key="1">
    <source>
        <dbReference type="EMBL" id="KAB2935281.1"/>
    </source>
</evidence>
<evidence type="ECO:0000313" key="2">
    <source>
        <dbReference type="Proteomes" id="UP000460298"/>
    </source>
</evidence>
<dbReference type="EMBL" id="WBUI01000001">
    <property type="protein sequence ID" value="KAB2935281.1"/>
    <property type="molecule type" value="Genomic_DNA"/>
</dbReference>
<organism evidence="1 2">
    <name type="scientific">Leptonema illini</name>
    <dbReference type="NCBI Taxonomy" id="183"/>
    <lineage>
        <taxon>Bacteria</taxon>
        <taxon>Pseudomonadati</taxon>
        <taxon>Spirochaetota</taxon>
        <taxon>Spirochaetia</taxon>
        <taxon>Leptospirales</taxon>
        <taxon>Leptospiraceae</taxon>
        <taxon>Leptonema</taxon>
    </lineage>
</organism>
<comment type="caution">
    <text evidence="1">The sequence shown here is derived from an EMBL/GenBank/DDBJ whole genome shotgun (WGS) entry which is preliminary data.</text>
</comment>
<name>A0A833H4M8_9LEPT</name>